<reference evidence="3" key="1">
    <citation type="submission" date="2022-11" db="UniProtKB">
        <authorList>
            <consortium name="WormBaseParasite"/>
        </authorList>
    </citation>
    <scope>IDENTIFICATION</scope>
</reference>
<organism evidence="2 3">
    <name type="scientific">Panagrolaimus superbus</name>
    <dbReference type="NCBI Taxonomy" id="310955"/>
    <lineage>
        <taxon>Eukaryota</taxon>
        <taxon>Metazoa</taxon>
        <taxon>Ecdysozoa</taxon>
        <taxon>Nematoda</taxon>
        <taxon>Chromadorea</taxon>
        <taxon>Rhabditida</taxon>
        <taxon>Tylenchina</taxon>
        <taxon>Panagrolaimomorpha</taxon>
        <taxon>Panagrolaimoidea</taxon>
        <taxon>Panagrolaimidae</taxon>
        <taxon>Panagrolaimus</taxon>
    </lineage>
</organism>
<name>A0A914YX40_9BILA</name>
<evidence type="ECO:0000313" key="3">
    <source>
        <dbReference type="WBParaSite" id="PSU_v2.g4217.t1"/>
    </source>
</evidence>
<proteinExistence type="predicted"/>
<evidence type="ECO:0000256" key="1">
    <source>
        <dbReference type="SAM" id="MobiDB-lite"/>
    </source>
</evidence>
<keyword evidence="2" id="KW-1185">Reference proteome</keyword>
<dbReference type="AlphaFoldDB" id="A0A914YX40"/>
<evidence type="ECO:0000313" key="2">
    <source>
        <dbReference type="Proteomes" id="UP000887577"/>
    </source>
</evidence>
<feature type="region of interest" description="Disordered" evidence="1">
    <location>
        <begin position="1"/>
        <end position="33"/>
    </location>
</feature>
<protein>
    <submittedName>
        <fullName evidence="3">Uncharacterized protein</fullName>
    </submittedName>
</protein>
<dbReference type="Proteomes" id="UP000887577">
    <property type="component" value="Unplaced"/>
</dbReference>
<sequence>MSESVPKALTVQRSKPNKESSSEDDEESQKDPEPVIVLLDENTIKNCTFEKLEYYRNLPDYSPHRSVPEALTVQSRPMLLDETNYRTKVII</sequence>
<dbReference type="WBParaSite" id="PSU_v2.g4217.t1">
    <property type="protein sequence ID" value="PSU_v2.g4217.t1"/>
    <property type="gene ID" value="PSU_v2.g4217"/>
</dbReference>
<accession>A0A914YX40</accession>